<name>A0ABU2BF75_9MICC</name>
<dbReference type="Pfam" id="PF00725">
    <property type="entry name" value="3HCDH"/>
    <property type="match status" value="1"/>
</dbReference>
<gene>
    <name evidence="6" type="ORF">J2S64_000983</name>
</gene>
<evidence type="ECO:0000256" key="2">
    <source>
        <dbReference type="ARBA" id="ARBA00009463"/>
    </source>
</evidence>
<dbReference type="InterPro" id="IPR013328">
    <property type="entry name" value="6PGD_dom2"/>
</dbReference>
<evidence type="ECO:0000313" key="6">
    <source>
        <dbReference type="EMBL" id="MDR7357292.1"/>
    </source>
</evidence>
<feature type="domain" description="3-hydroxyacyl-CoA dehydrogenase C-terminal" evidence="4">
    <location>
        <begin position="186"/>
        <end position="282"/>
    </location>
</feature>
<dbReference type="InterPro" id="IPR006108">
    <property type="entry name" value="3HC_DH_C"/>
</dbReference>
<dbReference type="InterPro" id="IPR036291">
    <property type="entry name" value="NAD(P)-bd_dom_sf"/>
</dbReference>
<reference evidence="6 7" key="1">
    <citation type="submission" date="2023-07" db="EMBL/GenBank/DDBJ databases">
        <title>Sequencing the genomes of 1000 actinobacteria strains.</title>
        <authorList>
            <person name="Klenk H.-P."/>
        </authorList>
    </citation>
    <scope>NUCLEOTIDE SEQUENCE [LARGE SCALE GENOMIC DNA]</scope>
    <source>
        <strain evidence="6 7">DSM 20167</strain>
    </source>
</reference>
<evidence type="ECO:0000259" key="4">
    <source>
        <dbReference type="Pfam" id="PF00725"/>
    </source>
</evidence>
<dbReference type="Gene3D" id="3.40.50.720">
    <property type="entry name" value="NAD(P)-binding Rossmann-like Domain"/>
    <property type="match status" value="1"/>
</dbReference>
<dbReference type="SUPFAM" id="SSF51735">
    <property type="entry name" value="NAD(P)-binding Rossmann-fold domains"/>
    <property type="match status" value="1"/>
</dbReference>
<dbReference type="InterPro" id="IPR006180">
    <property type="entry name" value="3-OHacyl-CoA_DH_CS"/>
</dbReference>
<sequence length="287" mass="30507">MTSTPKKPRLVVVGSGAMGTGIAQVSYDAGFHVTLVDPSPRALDAAQSRIINASARAIANEPGSRQSGELHTSGSYDGLELADLVIEAVPEIPEVKLAVLKEISSLASASVVIASNTSTIPITQLGQVVDVAERFIGMHFFNPVPKMKLVEIIRGQHTSEPTTSLATRFVEQWLGKTALVVSDRPGFVVNRLLIPYLISAARMLDAGYCSAETIDNGMQLGCSMPIGPIRLADYIGLDVLCQAADSIHAETQDPSCIVPDNIRALVQAGKLGRKSGQGFFSYTPIYS</sequence>
<dbReference type="PANTHER" id="PTHR48075">
    <property type="entry name" value="3-HYDROXYACYL-COA DEHYDROGENASE FAMILY PROTEIN"/>
    <property type="match status" value="1"/>
</dbReference>
<evidence type="ECO:0000313" key="7">
    <source>
        <dbReference type="Proteomes" id="UP001183817"/>
    </source>
</evidence>
<dbReference type="EC" id="1.1.1.157" evidence="6"/>
<comment type="caution">
    <text evidence="6">The sequence shown here is derived from an EMBL/GenBank/DDBJ whole genome shotgun (WGS) entry which is preliminary data.</text>
</comment>
<feature type="domain" description="3-hydroxyacyl-CoA dehydrogenase NAD binding" evidence="5">
    <location>
        <begin position="11"/>
        <end position="183"/>
    </location>
</feature>
<dbReference type="InterPro" id="IPR008927">
    <property type="entry name" value="6-PGluconate_DH-like_C_sf"/>
</dbReference>
<evidence type="ECO:0000259" key="5">
    <source>
        <dbReference type="Pfam" id="PF02737"/>
    </source>
</evidence>
<dbReference type="InterPro" id="IPR022694">
    <property type="entry name" value="3-OHacyl-CoA_DH"/>
</dbReference>
<evidence type="ECO:0000256" key="1">
    <source>
        <dbReference type="ARBA" id="ARBA00005086"/>
    </source>
</evidence>
<dbReference type="Pfam" id="PF02737">
    <property type="entry name" value="3HCDH_N"/>
    <property type="match status" value="1"/>
</dbReference>
<dbReference type="GO" id="GO:0008691">
    <property type="term" value="F:3-hydroxybutyryl-CoA dehydrogenase activity"/>
    <property type="evidence" value="ECO:0007669"/>
    <property type="project" value="UniProtKB-EC"/>
</dbReference>
<dbReference type="Gene3D" id="1.10.1040.10">
    <property type="entry name" value="N-(1-d-carboxylethyl)-l-norvaline Dehydrogenase, domain 2"/>
    <property type="match status" value="1"/>
</dbReference>
<evidence type="ECO:0000256" key="3">
    <source>
        <dbReference type="ARBA" id="ARBA00023002"/>
    </source>
</evidence>
<dbReference type="PROSITE" id="PS00067">
    <property type="entry name" value="3HCDH"/>
    <property type="match status" value="1"/>
</dbReference>
<dbReference type="PIRSF" id="PIRSF000105">
    <property type="entry name" value="HCDH"/>
    <property type="match status" value="1"/>
</dbReference>
<proteinExistence type="inferred from homology"/>
<keyword evidence="7" id="KW-1185">Reference proteome</keyword>
<keyword evidence="3 6" id="KW-0560">Oxidoreductase</keyword>
<dbReference type="InterPro" id="IPR006176">
    <property type="entry name" value="3-OHacyl-CoA_DH_NAD-bd"/>
</dbReference>
<organism evidence="6 7">
    <name type="scientific">Paeniglutamicibacter sulfureus</name>
    <dbReference type="NCBI Taxonomy" id="43666"/>
    <lineage>
        <taxon>Bacteria</taxon>
        <taxon>Bacillati</taxon>
        <taxon>Actinomycetota</taxon>
        <taxon>Actinomycetes</taxon>
        <taxon>Micrococcales</taxon>
        <taxon>Micrococcaceae</taxon>
        <taxon>Paeniglutamicibacter</taxon>
    </lineage>
</organism>
<dbReference type="SUPFAM" id="SSF48179">
    <property type="entry name" value="6-phosphogluconate dehydrogenase C-terminal domain-like"/>
    <property type="match status" value="1"/>
</dbReference>
<comment type="similarity">
    <text evidence="2">Belongs to the 3-hydroxyacyl-CoA dehydrogenase family.</text>
</comment>
<dbReference type="RefSeq" id="WP_310288652.1">
    <property type="nucleotide sequence ID" value="NZ_BAAAWO010000001.1"/>
</dbReference>
<comment type="pathway">
    <text evidence="1">Lipid metabolism; butanoate metabolism.</text>
</comment>
<protein>
    <submittedName>
        <fullName evidence="6">3-hydroxybutyryl-CoA dehydrogenase</fullName>
        <ecNumber evidence="6">1.1.1.157</ecNumber>
    </submittedName>
</protein>
<dbReference type="Proteomes" id="UP001183817">
    <property type="component" value="Unassembled WGS sequence"/>
</dbReference>
<accession>A0ABU2BF75</accession>
<dbReference type="PANTHER" id="PTHR48075:SF5">
    <property type="entry name" value="3-HYDROXYBUTYRYL-COA DEHYDROGENASE"/>
    <property type="match status" value="1"/>
</dbReference>
<dbReference type="EMBL" id="JAVDYI010000001">
    <property type="protein sequence ID" value="MDR7357292.1"/>
    <property type="molecule type" value="Genomic_DNA"/>
</dbReference>